<gene>
    <name evidence="1" type="ORF">SVUK_LOCUS9643</name>
</gene>
<proteinExistence type="predicted"/>
<dbReference type="EMBL" id="UYYB01094563">
    <property type="protein sequence ID" value="VDM74645.1"/>
    <property type="molecule type" value="Genomic_DNA"/>
</dbReference>
<evidence type="ECO:0000313" key="1">
    <source>
        <dbReference type="EMBL" id="VDM74645.1"/>
    </source>
</evidence>
<evidence type="ECO:0000313" key="2">
    <source>
        <dbReference type="Proteomes" id="UP000270094"/>
    </source>
</evidence>
<dbReference type="AlphaFoldDB" id="A0A3P7KW94"/>
<sequence length="144" mass="16171">MSNIVVLKSFLISLAGSDLRSNEEGLIDRYMNSFYLTDASNMLLVLHSATNWLLFYKFPTISKNSRRLAGMTLTSSYRVVPVRPRVAEFVLRRITPAKRSIGMEILTKVSTISTFLIKAQTIDSDLLNESRNGSNHCGHTEDIA</sequence>
<accession>A0A3P7KW94</accession>
<name>A0A3P7KW94_STRVU</name>
<dbReference type="OrthoDB" id="10011262at2759"/>
<reference evidence="1 2" key="1">
    <citation type="submission" date="2018-11" db="EMBL/GenBank/DDBJ databases">
        <authorList>
            <consortium name="Pathogen Informatics"/>
        </authorList>
    </citation>
    <scope>NUCLEOTIDE SEQUENCE [LARGE SCALE GENOMIC DNA]</scope>
</reference>
<dbReference type="Proteomes" id="UP000270094">
    <property type="component" value="Unassembled WGS sequence"/>
</dbReference>
<keyword evidence="2" id="KW-1185">Reference proteome</keyword>
<protein>
    <submittedName>
        <fullName evidence="1">Uncharacterized protein</fullName>
    </submittedName>
</protein>
<organism evidence="1 2">
    <name type="scientific">Strongylus vulgaris</name>
    <name type="common">Blood worm</name>
    <dbReference type="NCBI Taxonomy" id="40348"/>
    <lineage>
        <taxon>Eukaryota</taxon>
        <taxon>Metazoa</taxon>
        <taxon>Ecdysozoa</taxon>
        <taxon>Nematoda</taxon>
        <taxon>Chromadorea</taxon>
        <taxon>Rhabditida</taxon>
        <taxon>Rhabditina</taxon>
        <taxon>Rhabditomorpha</taxon>
        <taxon>Strongyloidea</taxon>
        <taxon>Strongylidae</taxon>
        <taxon>Strongylus</taxon>
    </lineage>
</organism>